<gene>
    <name evidence="3" type="ORF">RPE78_09690</name>
</gene>
<dbReference type="InterPro" id="IPR036366">
    <property type="entry name" value="PGBDSf"/>
</dbReference>
<dbReference type="InterPro" id="IPR000726">
    <property type="entry name" value="Glyco_hydro_19_cat"/>
</dbReference>
<dbReference type="InterPro" id="IPR052354">
    <property type="entry name" value="Cell_Wall_Dynamics_Protein"/>
</dbReference>
<dbReference type="Gene3D" id="1.10.101.10">
    <property type="entry name" value="PGBD-like superfamily/PGBD"/>
    <property type="match status" value="1"/>
</dbReference>
<dbReference type="RefSeq" id="WP_406720442.1">
    <property type="nucleotide sequence ID" value="NZ_CP135443.1"/>
</dbReference>
<dbReference type="GO" id="GO:0016787">
    <property type="term" value="F:hydrolase activity"/>
    <property type="evidence" value="ECO:0007669"/>
    <property type="project" value="UniProtKB-KW"/>
</dbReference>
<evidence type="ECO:0000259" key="2">
    <source>
        <dbReference type="Pfam" id="PF01471"/>
    </source>
</evidence>
<dbReference type="Gene3D" id="1.10.530.10">
    <property type="match status" value="1"/>
</dbReference>
<feature type="domain" description="Peptidoglycan binding-like" evidence="2">
    <location>
        <begin position="187"/>
        <end position="210"/>
    </location>
</feature>
<keyword evidence="4" id="KW-1185">Reference proteome</keyword>
<proteinExistence type="predicted"/>
<dbReference type="Pfam" id="PF01471">
    <property type="entry name" value="PG_binding_1"/>
    <property type="match status" value="1"/>
</dbReference>
<dbReference type="Pfam" id="PF00182">
    <property type="entry name" value="Glyco_hydro_19"/>
    <property type="match status" value="1"/>
</dbReference>
<name>A0ABZ1DZ13_9RHOB</name>
<dbReference type="PANTHER" id="PTHR34408:SF1">
    <property type="entry name" value="GLYCOSYL HYDROLASE FAMILY 19 DOMAIN-CONTAINING PROTEIN HI_1415"/>
    <property type="match status" value="1"/>
</dbReference>
<reference evidence="3 4" key="1">
    <citation type="submission" date="2023-09" db="EMBL/GenBank/DDBJ databases">
        <title>Thioclava shenzhenensis sp. nov., a multidrug resistant bacteria-antagonizing species isolated from coastal seawater.</title>
        <authorList>
            <person name="Long M."/>
        </authorList>
    </citation>
    <scope>NUCLEOTIDE SEQUENCE [LARGE SCALE GENOMIC DNA]</scope>
    <source>
        <strain evidence="3 4">FTW29</strain>
    </source>
</reference>
<evidence type="ECO:0000259" key="1">
    <source>
        <dbReference type="Pfam" id="PF00182"/>
    </source>
</evidence>
<dbReference type="EMBL" id="CP135443">
    <property type="protein sequence ID" value="WRY32969.1"/>
    <property type="molecule type" value="Genomic_DNA"/>
</dbReference>
<protein>
    <submittedName>
        <fullName evidence="3">Glycoside hydrolase family 19 protein</fullName>
    </submittedName>
</protein>
<feature type="domain" description="Glycoside hydrolase family 19 catalytic" evidence="1">
    <location>
        <begin position="38"/>
        <end position="136"/>
    </location>
</feature>
<dbReference type="InterPro" id="IPR023346">
    <property type="entry name" value="Lysozyme-like_dom_sf"/>
</dbReference>
<sequence>MLSTAHLAAIAGRRETPLMRSVVAGLADPRARDMAPPHRLAQFIAQIAHESARFRYAAESWGPTRAQRRYEGRRDLGNLQAGDGYRFRGRGPIQITGRANYARFTAWAEGPDFEAVPDAVMGDPWLGLSAVWFWQAGAGRSLNAYADKGDIEMITRRINGGLNGYADRLALYTRAGLVLLGQGPNDVRAFQRLAGLTVDGLAGPATRGALHSHLLKL</sequence>
<dbReference type="InterPro" id="IPR002477">
    <property type="entry name" value="Peptidoglycan-bd-like"/>
</dbReference>
<keyword evidence="3" id="KW-0378">Hydrolase</keyword>
<organism evidence="3 4">
    <name type="scientific">Thioclava litoralis</name>
    <dbReference type="NCBI Taxonomy" id="3076557"/>
    <lineage>
        <taxon>Bacteria</taxon>
        <taxon>Pseudomonadati</taxon>
        <taxon>Pseudomonadota</taxon>
        <taxon>Alphaproteobacteria</taxon>
        <taxon>Rhodobacterales</taxon>
        <taxon>Paracoccaceae</taxon>
        <taxon>Thioclava</taxon>
    </lineage>
</organism>
<accession>A0ABZ1DZ13</accession>
<dbReference type="SUPFAM" id="SSF53955">
    <property type="entry name" value="Lysozyme-like"/>
    <property type="match status" value="1"/>
</dbReference>
<dbReference type="PANTHER" id="PTHR34408">
    <property type="entry name" value="FAMILY PROTEIN, PUTATIVE-RELATED"/>
    <property type="match status" value="1"/>
</dbReference>
<evidence type="ECO:0000313" key="3">
    <source>
        <dbReference type="EMBL" id="WRY32969.1"/>
    </source>
</evidence>
<dbReference type="Proteomes" id="UP001623290">
    <property type="component" value="Chromosome"/>
</dbReference>
<evidence type="ECO:0000313" key="4">
    <source>
        <dbReference type="Proteomes" id="UP001623290"/>
    </source>
</evidence>